<dbReference type="CDD" id="cd00609">
    <property type="entry name" value="AAT_like"/>
    <property type="match status" value="1"/>
</dbReference>
<evidence type="ECO:0000256" key="4">
    <source>
        <dbReference type="ARBA" id="ARBA00012748"/>
    </source>
</evidence>
<keyword evidence="14" id="KW-1185">Reference proteome</keyword>
<dbReference type="PANTHER" id="PTHR43643:SF6">
    <property type="entry name" value="HISTIDINOL-PHOSPHATE AMINOTRANSFERASE"/>
    <property type="match status" value="1"/>
</dbReference>
<dbReference type="InterPro" id="IPR015421">
    <property type="entry name" value="PyrdxlP-dep_Trfase_major"/>
</dbReference>
<evidence type="ECO:0000256" key="10">
    <source>
        <dbReference type="ARBA" id="ARBA00047481"/>
    </source>
</evidence>
<comment type="catalytic activity">
    <reaction evidence="10">
        <text>L-histidinol phosphate + 2-oxoglutarate = 3-(imidazol-4-yl)-2-oxopropyl phosphate + L-glutamate</text>
        <dbReference type="Rhea" id="RHEA:23744"/>
        <dbReference type="ChEBI" id="CHEBI:16810"/>
        <dbReference type="ChEBI" id="CHEBI:29985"/>
        <dbReference type="ChEBI" id="CHEBI:57766"/>
        <dbReference type="ChEBI" id="CHEBI:57980"/>
        <dbReference type="EC" id="2.6.1.9"/>
    </reaction>
</comment>
<dbReference type="Gene3D" id="3.40.640.10">
    <property type="entry name" value="Type I PLP-dependent aspartate aminotransferase-like (Major domain)"/>
    <property type="match status" value="1"/>
</dbReference>
<dbReference type="Proteomes" id="UP001399917">
    <property type="component" value="Unassembled WGS sequence"/>
</dbReference>
<dbReference type="NCBIfam" id="NF006014">
    <property type="entry name" value="PRK08153.1"/>
    <property type="match status" value="1"/>
</dbReference>
<evidence type="ECO:0000256" key="2">
    <source>
        <dbReference type="ARBA" id="ARBA00005011"/>
    </source>
</evidence>
<comment type="similarity">
    <text evidence="3">Belongs to the class-II pyridoxal-phosphate-dependent aminotransferase family. Histidinol-phosphate aminotransferase subfamily.</text>
</comment>
<keyword evidence="5 13" id="KW-0032">Aminotransferase</keyword>
<comment type="caution">
    <text evidence="13">The sequence shown here is derived from an EMBL/GenBank/DDBJ whole genome shotgun (WGS) entry which is preliminary data.</text>
</comment>
<dbReference type="InterPro" id="IPR001917">
    <property type="entry name" value="Aminotrans_II_pyridoxalP_BS"/>
</dbReference>
<comment type="cofactor">
    <cofactor evidence="1 11">
        <name>pyridoxal 5'-phosphate</name>
        <dbReference type="ChEBI" id="CHEBI:597326"/>
    </cofactor>
</comment>
<organism evidence="13 14">
    <name type="scientific">Celeribacter arenosi</name>
    <dbReference type="NCBI Taxonomy" id="792649"/>
    <lineage>
        <taxon>Bacteria</taxon>
        <taxon>Pseudomonadati</taxon>
        <taxon>Pseudomonadota</taxon>
        <taxon>Alphaproteobacteria</taxon>
        <taxon>Rhodobacterales</taxon>
        <taxon>Roseobacteraceae</taxon>
        <taxon>Celeribacter</taxon>
    </lineage>
</organism>
<evidence type="ECO:0000256" key="6">
    <source>
        <dbReference type="ARBA" id="ARBA00022605"/>
    </source>
</evidence>
<keyword evidence="8 11" id="KW-0663">Pyridoxal phosphate</keyword>
<evidence type="ECO:0000256" key="5">
    <source>
        <dbReference type="ARBA" id="ARBA00022576"/>
    </source>
</evidence>
<comment type="pathway">
    <text evidence="2">Amino-acid biosynthesis; L-histidine biosynthesis; L-histidine from 5-phospho-alpha-D-ribose 1-diphosphate: step 7/9.</text>
</comment>
<gene>
    <name evidence="13" type="ORF">GCM10022404_19700</name>
</gene>
<proteinExistence type="inferred from homology"/>
<evidence type="ECO:0000256" key="1">
    <source>
        <dbReference type="ARBA" id="ARBA00001933"/>
    </source>
</evidence>
<dbReference type="InterPro" id="IPR015422">
    <property type="entry name" value="PyrdxlP-dep_Trfase_small"/>
</dbReference>
<evidence type="ECO:0000313" key="13">
    <source>
        <dbReference type="EMBL" id="GAA3869744.1"/>
    </source>
</evidence>
<keyword evidence="6" id="KW-0028">Amino-acid biosynthesis</keyword>
<keyword evidence="7" id="KW-0808">Transferase</keyword>
<evidence type="ECO:0000256" key="11">
    <source>
        <dbReference type="RuleBase" id="RU003693"/>
    </source>
</evidence>
<dbReference type="GO" id="GO:0008483">
    <property type="term" value="F:transaminase activity"/>
    <property type="evidence" value="ECO:0007669"/>
    <property type="project" value="UniProtKB-KW"/>
</dbReference>
<reference evidence="14" key="1">
    <citation type="journal article" date="2019" name="Int. J. Syst. Evol. Microbiol.">
        <title>The Global Catalogue of Microorganisms (GCM) 10K type strain sequencing project: providing services to taxonomists for standard genome sequencing and annotation.</title>
        <authorList>
            <consortium name="The Broad Institute Genomics Platform"/>
            <consortium name="The Broad Institute Genome Sequencing Center for Infectious Disease"/>
            <person name="Wu L."/>
            <person name="Ma J."/>
        </authorList>
    </citation>
    <scope>NUCLEOTIDE SEQUENCE [LARGE SCALE GENOMIC DNA]</scope>
    <source>
        <strain evidence="14">JCM 17190</strain>
    </source>
</reference>
<sequence length="392" mass="42170">MLTFFKSLRHRRGSGTTCNMTDHRLTRIAQSLPDTVPFVAPERLEELRGAPFDARLGANELAYGPSPAAIAAMHDAVGDIWKYGVPETPALKRVLAEHLGIPEAALTIGEGIDGLLGTLVRLFVEPGDTVVTSAGSYPTFNYHVAGVGGALHTVPYAENHEDPQALIGKAREVRAKLVYLSNPNNPMGSVHDAATVQAMIEAVPDGCLLVLDEAYCEFAPEATRPPINIDDRRVIRFRTFSKAYGMAGARIGYGIAHPDIARAFDKLRNHFGVNRVALAGAVAALADQEYLEDVVGRISRGREKLAQIARAEGLVPLPSATNFVTMDTGRDGAFARALLRALEARGVFVRMPGIAPLDRCIRVSVGTDGELEIFARHLPLARADVLKGSPEA</sequence>
<dbReference type="PROSITE" id="PS00599">
    <property type="entry name" value="AA_TRANSFER_CLASS_2"/>
    <property type="match status" value="1"/>
</dbReference>
<evidence type="ECO:0000256" key="7">
    <source>
        <dbReference type="ARBA" id="ARBA00022679"/>
    </source>
</evidence>
<dbReference type="SUPFAM" id="SSF53383">
    <property type="entry name" value="PLP-dependent transferases"/>
    <property type="match status" value="1"/>
</dbReference>
<keyword evidence="9" id="KW-0368">Histidine biosynthesis</keyword>
<accession>A0ABP7K936</accession>
<dbReference type="InterPro" id="IPR004839">
    <property type="entry name" value="Aminotransferase_I/II_large"/>
</dbReference>
<name>A0ABP7K936_9RHOB</name>
<feature type="domain" description="Aminotransferase class I/classII large" evidence="12">
    <location>
        <begin position="56"/>
        <end position="378"/>
    </location>
</feature>
<dbReference type="Pfam" id="PF00155">
    <property type="entry name" value="Aminotran_1_2"/>
    <property type="match status" value="1"/>
</dbReference>
<dbReference type="Gene3D" id="3.90.1150.10">
    <property type="entry name" value="Aspartate Aminotransferase, domain 1"/>
    <property type="match status" value="1"/>
</dbReference>
<dbReference type="EMBL" id="BAABDF010000007">
    <property type="protein sequence ID" value="GAA3869744.1"/>
    <property type="molecule type" value="Genomic_DNA"/>
</dbReference>
<protein>
    <recommendedName>
        <fullName evidence="4">histidinol-phosphate transaminase</fullName>
        <ecNumber evidence="4">2.6.1.9</ecNumber>
    </recommendedName>
</protein>
<dbReference type="PANTHER" id="PTHR43643">
    <property type="entry name" value="HISTIDINOL-PHOSPHATE AMINOTRANSFERASE 2"/>
    <property type="match status" value="1"/>
</dbReference>
<evidence type="ECO:0000256" key="9">
    <source>
        <dbReference type="ARBA" id="ARBA00023102"/>
    </source>
</evidence>
<evidence type="ECO:0000313" key="14">
    <source>
        <dbReference type="Proteomes" id="UP001399917"/>
    </source>
</evidence>
<dbReference type="InterPro" id="IPR015424">
    <property type="entry name" value="PyrdxlP-dep_Trfase"/>
</dbReference>
<dbReference type="EC" id="2.6.1.9" evidence="4"/>
<evidence type="ECO:0000256" key="8">
    <source>
        <dbReference type="ARBA" id="ARBA00022898"/>
    </source>
</evidence>
<evidence type="ECO:0000259" key="12">
    <source>
        <dbReference type="Pfam" id="PF00155"/>
    </source>
</evidence>
<dbReference type="InterPro" id="IPR050106">
    <property type="entry name" value="HistidinolP_aminotransfase"/>
</dbReference>
<evidence type="ECO:0000256" key="3">
    <source>
        <dbReference type="ARBA" id="ARBA00007970"/>
    </source>
</evidence>